<reference evidence="1 2" key="1">
    <citation type="journal article" date="2013" name="Stand. Genomic Sci.">
        <title>Genomic Encyclopedia of Type Strains, Phase I: The one thousand microbial genomes (KMG-I) project.</title>
        <authorList>
            <person name="Kyrpides N.C."/>
            <person name="Woyke T."/>
            <person name="Eisen J.A."/>
            <person name="Garrity G."/>
            <person name="Lilburn T.G."/>
            <person name="Beck B.J."/>
            <person name="Whitman W.B."/>
            <person name="Hugenholtz P."/>
            <person name="Klenk H.P."/>
        </authorList>
    </citation>
    <scope>NUCLEOTIDE SEQUENCE [LARGE SCALE GENOMIC DNA]</scope>
    <source>
        <strain evidence="1 2">DSM 13484</strain>
    </source>
</reference>
<dbReference type="OrthoDB" id="959050at2"/>
<protein>
    <submittedName>
        <fullName evidence="1">Uncharacterized protein</fullName>
    </submittedName>
</protein>
<keyword evidence="2" id="KW-1185">Reference proteome</keyword>
<comment type="caution">
    <text evidence="1">The sequence shown here is derived from an EMBL/GenBank/DDBJ whole genome shotgun (WGS) entry which is preliminary data.</text>
</comment>
<evidence type="ECO:0000313" key="2">
    <source>
        <dbReference type="Proteomes" id="UP000316778"/>
    </source>
</evidence>
<evidence type="ECO:0000313" key="1">
    <source>
        <dbReference type="EMBL" id="TWI84142.1"/>
    </source>
</evidence>
<accession>A0A562SSF4</accession>
<dbReference type="RefSeq" id="WP_145717676.1">
    <property type="nucleotide sequence ID" value="NZ_BAAAFY010000002.1"/>
</dbReference>
<dbReference type="Proteomes" id="UP000316778">
    <property type="component" value="Unassembled WGS sequence"/>
</dbReference>
<organism evidence="1 2">
    <name type="scientific">Chitinophaga japonensis</name>
    <name type="common">Flexibacter japonensis</name>
    <dbReference type="NCBI Taxonomy" id="104662"/>
    <lineage>
        <taxon>Bacteria</taxon>
        <taxon>Pseudomonadati</taxon>
        <taxon>Bacteroidota</taxon>
        <taxon>Chitinophagia</taxon>
        <taxon>Chitinophagales</taxon>
        <taxon>Chitinophagaceae</taxon>
        <taxon>Chitinophaga</taxon>
    </lineage>
</organism>
<gene>
    <name evidence="1" type="ORF">LX66_4504</name>
</gene>
<proteinExistence type="predicted"/>
<dbReference type="AlphaFoldDB" id="A0A562SSF4"/>
<name>A0A562SSF4_CHIJA</name>
<dbReference type="EMBL" id="VLLG01000005">
    <property type="protein sequence ID" value="TWI84142.1"/>
    <property type="molecule type" value="Genomic_DNA"/>
</dbReference>
<sequence length="131" mass="15412">MEIYISEEAIIAEIQREFQEAYPYLKLEFYRQPHEIGQGSRVEEKIAPDTPIEDIRMMHTFGWVDISHQRTAADLEHDFRHAFGLSVQVLRKSGDLWLETTKTDNWTLAQLNEEGKLAESHIFYYPEEPAE</sequence>